<dbReference type="AlphaFoldDB" id="A0A6M1RGJ1"/>
<dbReference type="SUPFAM" id="SSF53800">
    <property type="entry name" value="Chelatase"/>
    <property type="match status" value="1"/>
</dbReference>
<dbReference type="CDD" id="cd03416">
    <property type="entry name" value="CbiX_SirB_N"/>
    <property type="match status" value="1"/>
</dbReference>
<organism evidence="3 4">
    <name type="scientific">Limisphaera ngatamarikiensis</name>
    <dbReference type="NCBI Taxonomy" id="1324935"/>
    <lineage>
        <taxon>Bacteria</taxon>
        <taxon>Pseudomonadati</taxon>
        <taxon>Verrucomicrobiota</taxon>
        <taxon>Verrucomicrobiia</taxon>
        <taxon>Limisphaerales</taxon>
        <taxon>Limisphaeraceae</taxon>
        <taxon>Limisphaera</taxon>
    </lineage>
</organism>
<dbReference type="GO" id="GO:0016829">
    <property type="term" value="F:lyase activity"/>
    <property type="evidence" value="ECO:0007669"/>
    <property type="project" value="UniProtKB-KW"/>
</dbReference>
<keyword evidence="2" id="KW-0456">Lyase</keyword>
<dbReference type="Proteomes" id="UP000477311">
    <property type="component" value="Unassembled WGS sequence"/>
</dbReference>
<protein>
    <recommendedName>
        <fullName evidence="5">Cobalamin biosynthesis protein CbiX</fullName>
    </recommendedName>
</protein>
<dbReference type="InterPro" id="IPR002762">
    <property type="entry name" value="CbiX-like"/>
</dbReference>
<dbReference type="Pfam" id="PF01903">
    <property type="entry name" value="CbiX"/>
    <property type="match status" value="2"/>
</dbReference>
<name>A0A6M1RGJ1_9BACT</name>
<evidence type="ECO:0000256" key="1">
    <source>
        <dbReference type="ARBA" id="ARBA00022723"/>
    </source>
</evidence>
<evidence type="ECO:0000256" key="2">
    <source>
        <dbReference type="ARBA" id="ARBA00023239"/>
    </source>
</evidence>
<dbReference type="PANTHER" id="PTHR33542:SF3">
    <property type="entry name" value="SIROHYDROCHLORIN FERROCHELATASE, CHLOROPLASTIC"/>
    <property type="match status" value="1"/>
</dbReference>
<sequence>MSDLEPAMWQQATVIILGHGTEENPRSAEAVRFQARELQAKRLFAAVREAFWKQQPHLQSVLAEVASPLVYVVPLFMAEGYFAARIIPEALGLQAPAQPGRSWPKLRIEPGRVLVYCAPVGTHPRLAEVALARAEGIVRAHPFPRVPQPSEISLFLAGHGTGRDAQSRRSVEDLAGQIRALGRYARVDAVFLDEEPRIPAVYDLAPTRRIVVVPAFISDGLHTLEDIPVLLGEPARVVKERLDSGRFPWRNPTERNGKLVWYTPALGSEPALQEVILERIREAGPYVPADAWPR</sequence>
<dbReference type="PANTHER" id="PTHR33542">
    <property type="entry name" value="SIROHYDROCHLORIN FERROCHELATASE, CHLOROPLASTIC"/>
    <property type="match status" value="1"/>
</dbReference>
<dbReference type="InterPro" id="IPR050963">
    <property type="entry name" value="Sirohydro_Cobaltochel/CbiX"/>
</dbReference>
<accession>A0A6M1RGJ1</accession>
<dbReference type="RefSeq" id="WP_165107011.1">
    <property type="nucleotide sequence ID" value="NZ_JAAKYA010000048.1"/>
</dbReference>
<evidence type="ECO:0000313" key="4">
    <source>
        <dbReference type="Proteomes" id="UP000477311"/>
    </source>
</evidence>
<proteinExistence type="predicted"/>
<reference evidence="3 4" key="1">
    <citation type="submission" date="2020-02" db="EMBL/GenBank/DDBJ databases">
        <title>Draft genome sequence of Limisphaera ngatamarikiensis NGM72.4T, a thermophilic Verrucomicrobia grouped in subdivision 3.</title>
        <authorList>
            <person name="Carere C.R."/>
            <person name="Steen J."/>
            <person name="Hugenholtz P."/>
            <person name="Stott M.B."/>
        </authorList>
    </citation>
    <scope>NUCLEOTIDE SEQUENCE [LARGE SCALE GENOMIC DNA]</scope>
    <source>
        <strain evidence="3 4">NGM72.4</strain>
    </source>
</reference>
<dbReference type="EMBL" id="JAAKYA010000048">
    <property type="protein sequence ID" value="NGO39158.1"/>
    <property type="molecule type" value="Genomic_DNA"/>
</dbReference>
<dbReference type="Gene3D" id="3.40.50.1400">
    <property type="match status" value="2"/>
</dbReference>
<keyword evidence="4" id="KW-1185">Reference proteome</keyword>
<evidence type="ECO:0000313" key="3">
    <source>
        <dbReference type="EMBL" id="NGO39158.1"/>
    </source>
</evidence>
<comment type="caution">
    <text evidence="3">The sequence shown here is derived from an EMBL/GenBank/DDBJ whole genome shotgun (WGS) entry which is preliminary data.</text>
</comment>
<keyword evidence="1" id="KW-0479">Metal-binding</keyword>
<dbReference type="GO" id="GO:0046872">
    <property type="term" value="F:metal ion binding"/>
    <property type="evidence" value="ECO:0007669"/>
    <property type="project" value="UniProtKB-KW"/>
</dbReference>
<evidence type="ECO:0008006" key="5">
    <source>
        <dbReference type="Google" id="ProtNLM"/>
    </source>
</evidence>
<gene>
    <name evidence="3" type="ORF">G4L39_07075</name>
</gene>